<dbReference type="AlphaFoldDB" id="A0AAW2TNA2"/>
<name>A0AAW2TNA2_9LAMI</name>
<reference evidence="1" key="1">
    <citation type="submission" date="2020-06" db="EMBL/GenBank/DDBJ databases">
        <authorList>
            <person name="Li T."/>
            <person name="Hu X."/>
            <person name="Zhang T."/>
            <person name="Song X."/>
            <person name="Zhang H."/>
            <person name="Dai N."/>
            <person name="Sheng W."/>
            <person name="Hou X."/>
            <person name="Wei L."/>
        </authorList>
    </citation>
    <scope>NUCLEOTIDE SEQUENCE</scope>
    <source>
        <strain evidence="1">KEN1</strain>
        <tissue evidence="1">Leaf</tissue>
    </source>
</reference>
<reference evidence="1" key="2">
    <citation type="journal article" date="2024" name="Plant">
        <title>Genomic evolution and insights into agronomic trait innovations of Sesamum species.</title>
        <authorList>
            <person name="Miao H."/>
            <person name="Wang L."/>
            <person name="Qu L."/>
            <person name="Liu H."/>
            <person name="Sun Y."/>
            <person name="Le M."/>
            <person name="Wang Q."/>
            <person name="Wei S."/>
            <person name="Zheng Y."/>
            <person name="Lin W."/>
            <person name="Duan Y."/>
            <person name="Cao H."/>
            <person name="Xiong S."/>
            <person name="Wang X."/>
            <person name="Wei L."/>
            <person name="Li C."/>
            <person name="Ma Q."/>
            <person name="Ju M."/>
            <person name="Zhao R."/>
            <person name="Li G."/>
            <person name="Mu C."/>
            <person name="Tian Q."/>
            <person name="Mei H."/>
            <person name="Zhang T."/>
            <person name="Gao T."/>
            <person name="Zhang H."/>
        </authorList>
    </citation>
    <scope>NUCLEOTIDE SEQUENCE</scope>
    <source>
        <strain evidence="1">KEN1</strain>
    </source>
</reference>
<sequence>MEQPTDLCPMLQEETIDHDKIIGGLFGPLYDPHSKMYKPGWTDYPSLGYIFQPQTWLPPQFDPKLGTSLEDMMKELLSNIQQFQQSTQASILKLESQMSQLASSISRLEFQGEIEQEVKIPQKQIDEPKQPMRSITRC</sequence>
<gene>
    <name evidence="1" type="ORF">Slati_3954400</name>
</gene>
<proteinExistence type="predicted"/>
<accession>A0AAW2TNA2</accession>
<evidence type="ECO:0000313" key="1">
    <source>
        <dbReference type="EMBL" id="KAL0406405.1"/>
    </source>
</evidence>
<dbReference type="EMBL" id="JACGWN010000014">
    <property type="protein sequence ID" value="KAL0406405.1"/>
    <property type="molecule type" value="Genomic_DNA"/>
</dbReference>
<organism evidence="1">
    <name type="scientific">Sesamum latifolium</name>
    <dbReference type="NCBI Taxonomy" id="2727402"/>
    <lineage>
        <taxon>Eukaryota</taxon>
        <taxon>Viridiplantae</taxon>
        <taxon>Streptophyta</taxon>
        <taxon>Embryophyta</taxon>
        <taxon>Tracheophyta</taxon>
        <taxon>Spermatophyta</taxon>
        <taxon>Magnoliopsida</taxon>
        <taxon>eudicotyledons</taxon>
        <taxon>Gunneridae</taxon>
        <taxon>Pentapetalae</taxon>
        <taxon>asterids</taxon>
        <taxon>lamiids</taxon>
        <taxon>Lamiales</taxon>
        <taxon>Pedaliaceae</taxon>
        <taxon>Sesamum</taxon>
    </lineage>
</organism>
<comment type="caution">
    <text evidence="1">The sequence shown here is derived from an EMBL/GenBank/DDBJ whole genome shotgun (WGS) entry which is preliminary data.</text>
</comment>
<protein>
    <submittedName>
        <fullName evidence="1">Uncharacterized protein</fullName>
    </submittedName>
</protein>